<feature type="transmembrane region" description="Helical" evidence="5">
    <location>
        <begin position="257"/>
        <end position="277"/>
    </location>
</feature>
<accession>A0ABM7WHJ5</accession>
<keyword evidence="5" id="KW-0812">Transmembrane</keyword>
<protein>
    <recommendedName>
        <fullName evidence="6">HTH luxR-type domain-containing protein</fullName>
    </recommendedName>
</protein>
<dbReference type="PANTHER" id="PTHR44688">
    <property type="entry name" value="DNA-BINDING TRANSCRIPTIONAL ACTIVATOR DEVR_DOSR"/>
    <property type="match status" value="1"/>
</dbReference>
<evidence type="ECO:0000259" key="6">
    <source>
        <dbReference type="PROSITE" id="PS50043"/>
    </source>
</evidence>
<feature type="transmembrane region" description="Helical" evidence="5">
    <location>
        <begin position="347"/>
        <end position="368"/>
    </location>
</feature>
<feature type="transmembrane region" description="Helical" evidence="5">
    <location>
        <begin position="156"/>
        <end position="178"/>
    </location>
</feature>
<name>A0ABM7WHJ5_9ACTN</name>
<dbReference type="SUPFAM" id="SSF46894">
    <property type="entry name" value="C-terminal effector domain of the bipartite response regulators"/>
    <property type="match status" value="1"/>
</dbReference>
<dbReference type="PRINTS" id="PR00038">
    <property type="entry name" value="HTHLUXR"/>
</dbReference>
<evidence type="ECO:0000256" key="4">
    <source>
        <dbReference type="SAM" id="MobiDB-lite"/>
    </source>
</evidence>
<feature type="compositionally biased region" description="Low complexity" evidence="4">
    <location>
        <begin position="437"/>
        <end position="454"/>
    </location>
</feature>
<evidence type="ECO:0000313" key="7">
    <source>
        <dbReference type="EMBL" id="BDE95731.1"/>
    </source>
</evidence>
<dbReference type="SMART" id="SM00421">
    <property type="entry name" value="HTH_LUXR"/>
    <property type="match status" value="1"/>
</dbReference>
<dbReference type="InterPro" id="IPR016032">
    <property type="entry name" value="Sig_transdc_resp-reg_C-effctor"/>
</dbReference>
<keyword evidence="2" id="KW-0238">DNA-binding</keyword>
<evidence type="ECO:0000256" key="5">
    <source>
        <dbReference type="SAM" id="Phobius"/>
    </source>
</evidence>
<feature type="transmembrane region" description="Helical" evidence="5">
    <location>
        <begin position="229"/>
        <end position="251"/>
    </location>
</feature>
<dbReference type="CDD" id="cd06170">
    <property type="entry name" value="LuxR_C_like"/>
    <property type="match status" value="1"/>
</dbReference>
<feature type="transmembrane region" description="Helical" evidence="5">
    <location>
        <begin position="26"/>
        <end position="51"/>
    </location>
</feature>
<organism evidence="7 8">
    <name type="scientific">Raoultibacter timonensis</name>
    <dbReference type="NCBI Taxonomy" id="1907662"/>
    <lineage>
        <taxon>Bacteria</taxon>
        <taxon>Bacillati</taxon>
        <taxon>Actinomycetota</taxon>
        <taxon>Coriobacteriia</taxon>
        <taxon>Eggerthellales</taxon>
        <taxon>Eggerthellaceae</taxon>
        <taxon>Raoultibacter</taxon>
    </lineage>
</organism>
<reference evidence="7 8" key="1">
    <citation type="submission" date="2022-01" db="EMBL/GenBank/DDBJ databases">
        <title>Novel bile acid biosynthetic pathways are enriched in the microbiome of centenarians.</title>
        <authorList>
            <person name="Sato Y."/>
            <person name="Atarashi K."/>
            <person name="Plichta R.D."/>
            <person name="Arai Y."/>
            <person name="Sasajima S."/>
            <person name="Kearney M.S."/>
            <person name="Suda W."/>
            <person name="Takeshita K."/>
            <person name="Sasaki T."/>
            <person name="Okamoto S."/>
            <person name="Skelly N.A."/>
            <person name="Okamura Y."/>
            <person name="Vlamakis H."/>
            <person name="Li Y."/>
            <person name="Tanoue T."/>
            <person name="Takei H."/>
            <person name="Nittono H."/>
            <person name="Narushima S."/>
            <person name="Irie J."/>
            <person name="Itoh H."/>
            <person name="Moriya K."/>
            <person name="Sugiura Y."/>
            <person name="Suematsu M."/>
            <person name="Moritoki N."/>
            <person name="Shibata S."/>
            <person name="Littman R.D."/>
            <person name="Fischbach A.M."/>
            <person name="Uwamino Y."/>
            <person name="Inoue T."/>
            <person name="Honda A."/>
            <person name="Hattori M."/>
            <person name="Murai T."/>
            <person name="Xavier J.R."/>
            <person name="Hirose N."/>
            <person name="Honda K."/>
        </authorList>
    </citation>
    <scope>NUCLEOTIDE SEQUENCE [LARGE SCALE GENOMIC DNA]</scope>
    <source>
        <strain evidence="7 8">CE91-St30</strain>
    </source>
</reference>
<dbReference type="PANTHER" id="PTHR44688:SF16">
    <property type="entry name" value="DNA-BINDING TRANSCRIPTIONAL ACTIVATOR DEVR_DOSR"/>
    <property type="match status" value="1"/>
</dbReference>
<dbReference type="InterPro" id="IPR036388">
    <property type="entry name" value="WH-like_DNA-bd_sf"/>
</dbReference>
<dbReference type="Gene3D" id="1.10.10.10">
    <property type="entry name" value="Winged helix-like DNA-binding domain superfamily/Winged helix DNA-binding domain"/>
    <property type="match status" value="1"/>
</dbReference>
<evidence type="ECO:0000313" key="8">
    <source>
        <dbReference type="Proteomes" id="UP001320544"/>
    </source>
</evidence>
<keyword evidence="5" id="KW-0472">Membrane</keyword>
<feature type="transmembrane region" description="Helical" evidence="5">
    <location>
        <begin position="63"/>
        <end position="84"/>
    </location>
</feature>
<sequence length="645" mass="68818">MAITFPRISITVDGDRGTGTQGELNILALGFGIHQAWIYTAMFGTTTIFHAPQALGSYAESSISLVFLISIVVFGLSLLFAAATDQKLLKFYTAKRAIIGAAAFTAIGTFAVFAVNVPGVLGFAATLFAGVSTGIGSALLLLFWGIAFSRHGAATIVMNTAVAIVIAIALYSCVLRIIPPPFSGILTGCLPLLELPLLWRLTPVSYAVRHAIPIFNPLPVRKMPFSIRLALPTLLFGFALGALRSISTQIILPSSDLTTQLLALFAGGAATVLLLVTSFCLDKRSHWDFLFRPLIPFIAVTLFFLPTLSLGSSVLEPLVLLTGYMCFEALMWVFFGEMSQEFRLSPIFVFGIGRGCLALGSLAGSLSVADPSILSSLTPFGEAGGAVLIMFVMVMAYALLPRVRDIKRIVIQPEPEGYPAIASFNRQAELAAKRPHGAGASPDDADPAPTASDARPNAALPGARDAVSSDTVRHVPPAPLKASGRMYRDQALSQGSLQQAEAPAAAPRSTHDGFGPPAPARAGIGNAGAHEAAKPDVSVRMAAGDADNARKSGRFRAQCETIADRYLLSRRETEVMFLLAKGYNAAYIQDKLCISKSTAKTHIGHIYRKLNIHNQQELLLMVEETADETARPDPLRGSFGQNRHP</sequence>
<feature type="domain" description="HTH luxR-type" evidence="6">
    <location>
        <begin position="561"/>
        <end position="626"/>
    </location>
</feature>
<dbReference type="InterPro" id="IPR000792">
    <property type="entry name" value="Tscrpt_reg_LuxR_C"/>
</dbReference>
<feature type="transmembrane region" description="Helical" evidence="5">
    <location>
        <begin position="289"/>
        <end position="308"/>
    </location>
</feature>
<keyword evidence="3" id="KW-0804">Transcription</keyword>
<evidence type="ECO:0000256" key="1">
    <source>
        <dbReference type="ARBA" id="ARBA00023015"/>
    </source>
</evidence>
<feature type="transmembrane region" description="Helical" evidence="5">
    <location>
        <begin position="380"/>
        <end position="400"/>
    </location>
</feature>
<dbReference type="EMBL" id="AP025564">
    <property type="protein sequence ID" value="BDE95731.1"/>
    <property type="molecule type" value="Genomic_DNA"/>
</dbReference>
<feature type="transmembrane region" description="Helical" evidence="5">
    <location>
        <begin position="96"/>
        <end position="115"/>
    </location>
</feature>
<keyword evidence="1" id="KW-0805">Transcription regulation</keyword>
<dbReference type="RefSeq" id="WP_244412011.1">
    <property type="nucleotide sequence ID" value="NZ_AP025564.1"/>
</dbReference>
<feature type="transmembrane region" description="Helical" evidence="5">
    <location>
        <begin position="184"/>
        <end position="208"/>
    </location>
</feature>
<feature type="region of interest" description="Disordered" evidence="4">
    <location>
        <begin position="432"/>
        <end position="535"/>
    </location>
</feature>
<dbReference type="Pfam" id="PF00196">
    <property type="entry name" value="GerE"/>
    <property type="match status" value="1"/>
</dbReference>
<dbReference type="PROSITE" id="PS50043">
    <property type="entry name" value="HTH_LUXR_2"/>
    <property type="match status" value="1"/>
</dbReference>
<proteinExistence type="predicted"/>
<evidence type="ECO:0000256" key="2">
    <source>
        <dbReference type="ARBA" id="ARBA00023125"/>
    </source>
</evidence>
<keyword evidence="8" id="KW-1185">Reference proteome</keyword>
<dbReference type="Proteomes" id="UP001320544">
    <property type="component" value="Chromosome"/>
</dbReference>
<gene>
    <name evidence="7" type="ORF">CE91St30_10640</name>
</gene>
<feature type="transmembrane region" description="Helical" evidence="5">
    <location>
        <begin position="121"/>
        <end position="144"/>
    </location>
</feature>
<feature type="transmembrane region" description="Helical" evidence="5">
    <location>
        <begin position="314"/>
        <end position="335"/>
    </location>
</feature>
<keyword evidence="5" id="KW-1133">Transmembrane helix</keyword>
<evidence type="ECO:0000256" key="3">
    <source>
        <dbReference type="ARBA" id="ARBA00023163"/>
    </source>
</evidence>